<name>A0A445CU21_ARAHY</name>
<dbReference type="PANTHER" id="PTHR34959">
    <property type="entry name" value="PROTEIN LAZY 1"/>
    <property type="match status" value="1"/>
</dbReference>
<evidence type="ECO:0000313" key="3">
    <source>
        <dbReference type="Proteomes" id="UP000289738"/>
    </source>
</evidence>
<dbReference type="STRING" id="3818.A0A445CU21"/>
<feature type="region of interest" description="Disordered" evidence="1">
    <location>
        <begin position="432"/>
        <end position="476"/>
    </location>
</feature>
<dbReference type="PANTHER" id="PTHR34959:SF4">
    <property type="entry name" value="PROTEIN LAZY 1"/>
    <property type="match status" value="1"/>
</dbReference>
<gene>
    <name evidence="2" type="ORF">Ahy_A06g029668</name>
</gene>
<comment type="caution">
    <text evidence="2">The sequence shown here is derived from an EMBL/GenBank/DDBJ whole genome shotgun (WGS) entry which is preliminary data.</text>
</comment>
<dbReference type="EMBL" id="SDMP01000006">
    <property type="protein sequence ID" value="RYR54394.1"/>
    <property type="molecule type" value="Genomic_DNA"/>
</dbReference>
<reference evidence="2 3" key="1">
    <citation type="submission" date="2019-01" db="EMBL/GenBank/DDBJ databases">
        <title>Sequencing of cultivated peanut Arachis hypogaea provides insights into genome evolution and oil improvement.</title>
        <authorList>
            <person name="Chen X."/>
        </authorList>
    </citation>
    <scope>NUCLEOTIDE SEQUENCE [LARGE SCALE GENOMIC DNA]</scope>
    <source>
        <strain evidence="3">cv. Fuhuasheng</strain>
        <tissue evidence="2">Leaves</tissue>
    </source>
</reference>
<dbReference type="AlphaFoldDB" id="A0A445CU21"/>
<keyword evidence="3" id="KW-1185">Reference proteome</keyword>
<evidence type="ECO:0008006" key="4">
    <source>
        <dbReference type="Google" id="ProtNLM"/>
    </source>
</evidence>
<evidence type="ECO:0000313" key="2">
    <source>
        <dbReference type="EMBL" id="RYR54394.1"/>
    </source>
</evidence>
<dbReference type="GO" id="GO:2000012">
    <property type="term" value="P:regulation of auxin polar transport"/>
    <property type="evidence" value="ECO:0007669"/>
    <property type="project" value="InterPro"/>
</dbReference>
<evidence type="ECO:0000256" key="1">
    <source>
        <dbReference type="SAM" id="MobiDB-lite"/>
    </source>
</evidence>
<dbReference type="GO" id="GO:0009630">
    <property type="term" value="P:gravitropism"/>
    <property type="evidence" value="ECO:0007669"/>
    <property type="project" value="InterPro"/>
</dbReference>
<proteinExistence type="predicted"/>
<dbReference type="InterPro" id="IPR038928">
    <property type="entry name" value="LAZY1"/>
</dbReference>
<dbReference type="Proteomes" id="UP000289738">
    <property type="component" value="Chromosome A06"/>
</dbReference>
<accession>A0A445CU21</accession>
<feature type="compositionally biased region" description="Basic and acidic residues" evidence="1">
    <location>
        <begin position="432"/>
        <end position="460"/>
    </location>
</feature>
<sequence length="502" mass="56218">MKIFQWVHRKLRQNSIDPFKDFTLANPCSCLTPQPTCDNQYSHMMPSFGSMNQPGFLKPHHQESLTSYSGLDVEGESKQETPAAISELFEGFLTIGTLGTEIVNNEPATPTFPMPIEDITMNNAEIFQWVHRKLRQNSIDPFKDFTLANPCSCLTPQPTCDNQYSHMMPSFGSMNQPGFLKPHHQESLTSYSGLDVEGESKQETPAAISELFEGFLTIGTLGTEIVNNEPATPTFPMPIEDITMNNAEVTENDLKLISYELEKFLEAEKEESFYESSGRNSQVSTITLSSKQIAGSEAEDNANKAVCPLQGYLLGSSPELPETTEVKKERASLAELFHRTKTSQESIETGEKGETQIKQTQKSAMHIMRKMLKKVHVSSKSCNTAARDDAASASTNKKLHKVLRMFHRKVYPENTVTAKDFAKPNKDKIKDASHDCCHEYQNRDPTNPDKGRRVNSDTKSTKSSPNCEPIWNPPQDGLSCSTSTTNNEHWIKTDAEYLVLEL</sequence>
<protein>
    <recommendedName>
        <fullName evidence="4">Protein LAZY 1</fullName>
    </recommendedName>
</protein>
<organism evidence="2 3">
    <name type="scientific">Arachis hypogaea</name>
    <name type="common">Peanut</name>
    <dbReference type="NCBI Taxonomy" id="3818"/>
    <lineage>
        <taxon>Eukaryota</taxon>
        <taxon>Viridiplantae</taxon>
        <taxon>Streptophyta</taxon>
        <taxon>Embryophyta</taxon>
        <taxon>Tracheophyta</taxon>
        <taxon>Spermatophyta</taxon>
        <taxon>Magnoliopsida</taxon>
        <taxon>eudicotyledons</taxon>
        <taxon>Gunneridae</taxon>
        <taxon>Pentapetalae</taxon>
        <taxon>rosids</taxon>
        <taxon>fabids</taxon>
        <taxon>Fabales</taxon>
        <taxon>Fabaceae</taxon>
        <taxon>Papilionoideae</taxon>
        <taxon>50 kb inversion clade</taxon>
        <taxon>dalbergioids sensu lato</taxon>
        <taxon>Dalbergieae</taxon>
        <taxon>Pterocarpus clade</taxon>
        <taxon>Arachis</taxon>
    </lineage>
</organism>